<proteinExistence type="predicted"/>
<dbReference type="AlphaFoldDB" id="A0A6A6DTI3"/>
<name>A0A6A6DTI3_9PEZI</name>
<organism evidence="1 2">
    <name type="scientific">Zopfia rhizophila CBS 207.26</name>
    <dbReference type="NCBI Taxonomy" id="1314779"/>
    <lineage>
        <taxon>Eukaryota</taxon>
        <taxon>Fungi</taxon>
        <taxon>Dikarya</taxon>
        <taxon>Ascomycota</taxon>
        <taxon>Pezizomycotina</taxon>
        <taxon>Dothideomycetes</taxon>
        <taxon>Dothideomycetes incertae sedis</taxon>
        <taxon>Zopfiaceae</taxon>
        <taxon>Zopfia</taxon>
    </lineage>
</organism>
<reference evidence="1" key="1">
    <citation type="journal article" date="2020" name="Stud. Mycol.">
        <title>101 Dothideomycetes genomes: a test case for predicting lifestyles and emergence of pathogens.</title>
        <authorList>
            <person name="Haridas S."/>
            <person name="Albert R."/>
            <person name="Binder M."/>
            <person name="Bloem J."/>
            <person name="Labutti K."/>
            <person name="Salamov A."/>
            <person name="Andreopoulos B."/>
            <person name="Baker S."/>
            <person name="Barry K."/>
            <person name="Bills G."/>
            <person name="Bluhm B."/>
            <person name="Cannon C."/>
            <person name="Castanera R."/>
            <person name="Culley D."/>
            <person name="Daum C."/>
            <person name="Ezra D."/>
            <person name="Gonzalez J."/>
            <person name="Henrissat B."/>
            <person name="Kuo A."/>
            <person name="Liang C."/>
            <person name="Lipzen A."/>
            <person name="Lutzoni F."/>
            <person name="Magnuson J."/>
            <person name="Mondo S."/>
            <person name="Nolan M."/>
            <person name="Ohm R."/>
            <person name="Pangilinan J."/>
            <person name="Park H.-J."/>
            <person name="Ramirez L."/>
            <person name="Alfaro M."/>
            <person name="Sun H."/>
            <person name="Tritt A."/>
            <person name="Yoshinaga Y."/>
            <person name="Zwiers L.-H."/>
            <person name="Turgeon B."/>
            <person name="Goodwin S."/>
            <person name="Spatafora J."/>
            <person name="Crous P."/>
            <person name="Grigoriev I."/>
        </authorList>
    </citation>
    <scope>NUCLEOTIDE SEQUENCE</scope>
    <source>
        <strain evidence="1">CBS 207.26</strain>
    </source>
</reference>
<evidence type="ECO:0000313" key="1">
    <source>
        <dbReference type="EMBL" id="KAF2180976.1"/>
    </source>
</evidence>
<protein>
    <submittedName>
        <fullName evidence="1">Uncharacterized protein</fullName>
    </submittedName>
</protein>
<dbReference type="Proteomes" id="UP000800200">
    <property type="component" value="Unassembled WGS sequence"/>
</dbReference>
<gene>
    <name evidence="1" type="ORF">K469DRAFT_714191</name>
</gene>
<accession>A0A6A6DTI3</accession>
<keyword evidence="2" id="KW-1185">Reference proteome</keyword>
<dbReference type="EMBL" id="ML994655">
    <property type="protein sequence ID" value="KAF2180976.1"/>
    <property type="molecule type" value="Genomic_DNA"/>
</dbReference>
<evidence type="ECO:0000313" key="2">
    <source>
        <dbReference type="Proteomes" id="UP000800200"/>
    </source>
</evidence>
<sequence>MPTVTLIPSFNRLRYGDRLNVYPFLTAALHRAQLAKAQQIRLDAVSSQLQRSVIMCGPIQSRKCLTITWLYLVPSALDMCLCWARLESVHISDKRRQVIYLAPKLGWKGVRGWSLMNCKYRTCGG</sequence>